<dbReference type="RefSeq" id="WP_126718008.1">
    <property type="nucleotide sequence ID" value="NZ_RWJF01000001.1"/>
</dbReference>
<dbReference type="AlphaFoldDB" id="A0A3R9YL01"/>
<protein>
    <submittedName>
        <fullName evidence="1">Uncharacterized protein</fullName>
    </submittedName>
</protein>
<reference evidence="1 2" key="1">
    <citation type="submission" date="2018-12" db="EMBL/GenBank/DDBJ databases">
        <title>Sphingomonas sp. HMF7854 Genome sequencing and assembly.</title>
        <authorList>
            <person name="Cha I."/>
            <person name="Kang H."/>
            <person name="Kim H."/>
            <person name="Kang J."/>
            <person name="Joh K."/>
        </authorList>
    </citation>
    <scope>NUCLEOTIDE SEQUENCE [LARGE SCALE GENOMIC DNA]</scope>
    <source>
        <strain evidence="1 2">HMF7854</strain>
    </source>
</reference>
<evidence type="ECO:0000313" key="2">
    <source>
        <dbReference type="Proteomes" id="UP000274661"/>
    </source>
</evidence>
<comment type="caution">
    <text evidence="1">The sequence shown here is derived from an EMBL/GenBank/DDBJ whole genome shotgun (WGS) entry which is preliminary data.</text>
</comment>
<organism evidence="1 2">
    <name type="scientific">Sphingomonas ginkgonis</name>
    <dbReference type="NCBI Taxonomy" id="2315330"/>
    <lineage>
        <taxon>Bacteria</taxon>
        <taxon>Pseudomonadati</taxon>
        <taxon>Pseudomonadota</taxon>
        <taxon>Alphaproteobacteria</taxon>
        <taxon>Sphingomonadales</taxon>
        <taxon>Sphingomonadaceae</taxon>
        <taxon>Sphingomonas</taxon>
    </lineage>
</organism>
<evidence type="ECO:0000313" key="1">
    <source>
        <dbReference type="EMBL" id="RST30173.1"/>
    </source>
</evidence>
<proteinExistence type="predicted"/>
<dbReference type="Proteomes" id="UP000274661">
    <property type="component" value="Unassembled WGS sequence"/>
</dbReference>
<dbReference type="EMBL" id="RWJF01000001">
    <property type="protein sequence ID" value="RST30173.1"/>
    <property type="molecule type" value="Genomic_DNA"/>
</dbReference>
<name>A0A3R9YL01_9SPHN</name>
<gene>
    <name evidence="1" type="ORF">HMF7854_04520</name>
</gene>
<accession>A0A3R9YL01</accession>
<sequence>MTFDPLAVVEIASMVSSGLSAGGLMKAARAAQLLRKPELERLGDAVAAAVPLPDDDAFAELLGRLDEVTSPARH</sequence>
<keyword evidence="2" id="KW-1185">Reference proteome</keyword>